<dbReference type="InterPro" id="IPR021857">
    <property type="entry name" value="DUF3467"/>
</dbReference>
<dbReference type="EMBL" id="FTPK01000001">
    <property type="protein sequence ID" value="SIT65740.1"/>
    <property type="molecule type" value="Genomic_DNA"/>
</dbReference>
<dbReference type="RefSeq" id="WP_084178572.1">
    <property type="nucleotide sequence ID" value="NZ_CP023018.1"/>
</dbReference>
<keyword evidence="2" id="KW-1185">Reference proteome</keyword>
<dbReference type="Proteomes" id="UP000223759">
    <property type="component" value="Unassembled WGS sequence"/>
</dbReference>
<dbReference type="AlphaFoldDB" id="A0A1R3VMC2"/>
<proteinExistence type="predicted"/>
<gene>
    <name evidence="1" type="ORF">SAMN05216526_0191</name>
</gene>
<evidence type="ECO:0000313" key="1">
    <source>
        <dbReference type="EMBL" id="SIT65740.1"/>
    </source>
</evidence>
<accession>A0A1R3VMC2</accession>
<dbReference type="OrthoDB" id="9798280at2"/>
<dbReference type="Pfam" id="PF11950">
    <property type="entry name" value="DUF3467"/>
    <property type="match status" value="1"/>
</dbReference>
<organism evidence="1 2">
    <name type="scientific">Ectothiorhodosinus mongolicus</name>
    <dbReference type="NCBI Taxonomy" id="233100"/>
    <lineage>
        <taxon>Bacteria</taxon>
        <taxon>Pseudomonadati</taxon>
        <taxon>Pseudomonadota</taxon>
        <taxon>Gammaproteobacteria</taxon>
        <taxon>Chromatiales</taxon>
        <taxon>Ectothiorhodospiraceae</taxon>
        <taxon>Ectothiorhodosinus</taxon>
    </lineage>
</organism>
<dbReference type="STRING" id="233100.SAMN05216526_0191"/>
<name>A0A1R3VMC2_9GAMM</name>
<evidence type="ECO:0008006" key="3">
    <source>
        <dbReference type="Google" id="ProtNLM"/>
    </source>
</evidence>
<evidence type="ECO:0000313" key="2">
    <source>
        <dbReference type="Proteomes" id="UP000223759"/>
    </source>
</evidence>
<protein>
    <recommendedName>
        <fullName evidence="3">DUF3467 domain-containing protein</fullName>
    </recommendedName>
</protein>
<reference evidence="1 2" key="1">
    <citation type="submission" date="2017-01" db="EMBL/GenBank/DDBJ databases">
        <authorList>
            <person name="Mah S.A."/>
            <person name="Swanson W.J."/>
            <person name="Moy G.W."/>
            <person name="Vacquier V.D."/>
        </authorList>
    </citation>
    <scope>NUCLEOTIDE SEQUENCE [LARGE SCALE GENOMIC DNA]</scope>
    <source>
        <strain evidence="1 2">M9</strain>
    </source>
</reference>
<sequence length="105" mass="11694">MTEKSSVKVKPEVATAETLGNQPKIHWDESDMQSVYANVCNVMGTREEISLVFGSNQTLQPKPGGEVTIKVSNRVMLTPHAAKRFALLLKMGLDQYEQKFGEIKL</sequence>